<evidence type="ECO:0000256" key="11">
    <source>
        <dbReference type="SAM" id="Coils"/>
    </source>
</evidence>
<keyword evidence="4" id="KW-0808">Transferase</keyword>
<comment type="similarity">
    <text evidence="3">Belongs to the NSE2 family.</text>
</comment>
<evidence type="ECO:0000256" key="5">
    <source>
        <dbReference type="ARBA" id="ARBA00022723"/>
    </source>
</evidence>
<evidence type="ECO:0000256" key="9">
    <source>
        <dbReference type="ARBA" id="ARBA00023242"/>
    </source>
</evidence>
<dbReference type="GO" id="GO:0008270">
    <property type="term" value="F:zinc ion binding"/>
    <property type="evidence" value="ECO:0007669"/>
    <property type="project" value="UniProtKB-KW"/>
</dbReference>
<evidence type="ECO:0000256" key="2">
    <source>
        <dbReference type="ARBA" id="ARBA00004718"/>
    </source>
</evidence>
<dbReference type="UniPathway" id="UPA00886"/>
<dbReference type="Pfam" id="PF11789">
    <property type="entry name" value="zf-Nse"/>
    <property type="match status" value="1"/>
</dbReference>
<keyword evidence="8" id="KW-0862">Zinc</keyword>
<reference evidence="14" key="1">
    <citation type="journal article" date="2020" name="Stud. Mycol.">
        <title>101 Dothideomycetes genomes: a test case for predicting lifestyles and emergence of pathogens.</title>
        <authorList>
            <person name="Haridas S."/>
            <person name="Albert R."/>
            <person name="Binder M."/>
            <person name="Bloem J."/>
            <person name="Labutti K."/>
            <person name="Salamov A."/>
            <person name="Andreopoulos B."/>
            <person name="Baker S."/>
            <person name="Barry K."/>
            <person name="Bills G."/>
            <person name="Bluhm B."/>
            <person name="Cannon C."/>
            <person name="Castanera R."/>
            <person name="Culley D."/>
            <person name="Daum C."/>
            <person name="Ezra D."/>
            <person name="Gonzalez J."/>
            <person name="Henrissat B."/>
            <person name="Kuo A."/>
            <person name="Liang C."/>
            <person name="Lipzen A."/>
            <person name="Lutzoni F."/>
            <person name="Magnuson J."/>
            <person name="Mondo S."/>
            <person name="Nolan M."/>
            <person name="Ohm R."/>
            <person name="Pangilinan J."/>
            <person name="Park H.-J."/>
            <person name="Ramirez L."/>
            <person name="Alfaro M."/>
            <person name="Sun H."/>
            <person name="Tritt A."/>
            <person name="Yoshinaga Y."/>
            <person name="Zwiers L.-H."/>
            <person name="Turgeon B."/>
            <person name="Goodwin S."/>
            <person name="Spatafora J."/>
            <person name="Crous P."/>
            <person name="Grigoriev I."/>
        </authorList>
    </citation>
    <scope>NUCLEOTIDE SEQUENCE</scope>
    <source>
        <strain evidence="14">CBS 175.79</strain>
    </source>
</reference>
<evidence type="ECO:0000256" key="10">
    <source>
        <dbReference type="PROSITE-ProRule" id="PRU00452"/>
    </source>
</evidence>
<evidence type="ECO:0000259" key="13">
    <source>
        <dbReference type="PROSITE" id="PS51044"/>
    </source>
</evidence>
<keyword evidence="15" id="KW-1185">Reference proteome</keyword>
<sequence>MTTRLRSTAGGPSSHRQSTAAPPTASQERTQSRGDELPPYRKPSHPLDEQAQAKLQEVYNGRTASMLREHQQRAAKLITESAGSINDALKEHQEYVARRRKKWEQGKAVEEQEEVEQKLAELEEKVDKQTTRLEESMRSVIDTGEANERIGTALNWVRSNGTRRIQEEYNTQMSQQQGGTQSRHRARRVVDGEEDDDEADQPTPGPTPLTQARAALTGPSEMFTNQLEKQKLEYQSLPHNARYSKHNDYIGFKRMVHDARFGEDGPPLAHPDSWFTENGAPAPGITVVRTDLDDDDDIVIDKATISTRCPITFRQFEHPFSSTKCPHTFEKNAVLQYIRRSTIKNSAGQKVMQCPVPGCDQMISASDLIEDLILIRKIKRMLAAEQQLDESEAEDEGASHEGEEGAEPISSGAPARTQSQSPTPPI</sequence>
<feature type="region of interest" description="Disordered" evidence="12">
    <location>
        <begin position="385"/>
        <end position="426"/>
    </location>
</feature>
<evidence type="ECO:0000256" key="1">
    <source>
        <dbReference type="ARBA" id="ARBA00004123"/>
    </source>
</evidence>
<keyword evidence="9" id="KW-0539">Nucleus</keyword>
<protein>
    <recommendedName>
        <fullName evidence="13">SP-RING-type domain-containing protein</fullName>
    </recommendedName>
</protein>
<dbReference type="GO" id="GO:0030915">
    <property type="term" value="C:Smc5-Smc6 complex"/>
    <property type="evidence" value="ECO:0007669"/>
    <property type="project" value="InterPro"/>
</dbReference>
<dbReference type="GO" id="GO:0000724">
    <property type="term" value="P:double-strand break repair via homologous recombination"/>
    <property type="evidence" value="ECO:0007669"/>
    <property type="project" value="InterPro"/>
</dbReference>
<keyword evidence="11" id="KW-0175">Coiled coil</keyword>
<feature type="compositionally biased region" description="Acidic residues" evidence="12">
    <location>
        <begin position="387"/>
        <end position="396"/>
    </location>
</feature>
<name>A0A6A5X937_9PLEO</name>
<accession>A0A6A5X937</accession>
<evidence type="ECO:0000256" key="12">
    <source>
        <dbReference type="SAM" id="MobiDB-lite"/>
    </source>
</evidence>
<organism evidence="14 15">
    <name type="scientific">Aaosphaeria arxii CBS 175.79</name>
    <dbReference type="NCBI Taxonomy" id="1450172"/>
    <lineage>
        <taxon>Eukaryota</taxon>
        <taxon>Fungi</taxon>
        <taxon>Dikarya</taxon>
        <taxon>Ascomycota</taxon>
        <taxon>Pezizomycotina</taxon>
        <taxon>Dothideomycetes</taxon>
        <taxon>Pleosporomycetidae</taxon>
        <taxon>Pleosporales</taxon>
        <taxon>Pleosporales incertae sedis</taxon>
        <taxon>Aaosphaeria</taxon>
    </lineage>
</organism>
<dbReference type="GO" id="GO:0016925">
    <property type="term" value="P:protein sumoylation"/>
    <property type="evidence" value="ECO:0007669"/>
    <property type="project" value="UniProtKB-UniPathway"/>
</dbReference>
<dbReference type="PANTHER" id="PTHR21330:SF1">
    <property type="entry name" value="E3 SUMO-PROTEIN LIGASE NSE2"/>
    <property type="match status" value="1"/>
</dbReference>
<keyword evidence="5" id="KW-0479">Metal-binding</keyword>
<evidence type="ECO:0000313" key="14">
    <source>
        <dbReference type="EMBL" id="KAF2009585.1"/>
    </source>
</evidence>
<feature type="domain" description="SP-RING-type" evidence="13">
    <location>
        <begin position="294"/>
        <end position="387"/>
    </location>
</feature>
<dbReference type="PROSITE" id="PS51044">
    <property type="entry name" value="ZF_SP_RING"/>
    <property type="match status" value="1"/>
</dbReference>
<dbReference type="OrthoDB" id="756301at2759"/>
<feature type="compositionally biased region" description="Polar residues" evidence="12">
    <location>
        <begin position="416"/>
        <end position="426"/>
    </location>
</feature>
<comment type="pathway">
    <text evidence="2">Protein modification; protein sumoylation.</text>
</comment>
<feature type="region of interest" description="Disordered" evidence="12">
    <location>
        <begin position="1"/>
        <end position="49"/>
    </location>
</feature>
<dbReference type="InterPro" id="IPR013083">
    <property type="entry name" value="Znf_RING/FYVE/PHD"/>
</dbReference>
<evidence type="ECO:0000256" key="8">
    <source>
        <dbReference type="ARBA" id="ARBA00022833"/>
    </source>
</evidence>
<keyword evidence="6 10" id="KW-0863">Zinc-finger</keyword>
<dbReference type="GO" id="GO:0061665">
    <property type="term" value="F:SUMO ligase activity"/>
    <property type="evidence" value="ECO:0007669"/>
    <property type="project" value="TreeGrafter"/>
</dbReference>
<dbReference type="Gene3D" id="3.30.40.10">
    <property type="entry name" value="Zinc/RING finger domain, C3HC4 (zinc finger)"/>
    <property type="match status" value="1"/>
</dbReference>
<dbReference type="AlphaFoldDB" id="A0A6A5X937"/>
<dbReference type="GO" id="GO:0005634">
    <property type="term" value="C:nucleus"/>
    <property type="evidence" value="ECO:0007669"/>
    <property type="project" value="UniProtKB-SubCell"/>
</dbReference>
<dbReference type="InterPro" id="IPR026846">
    <property type="entry name" value="Nse2(Mms21)"/>
</dbReference>
<evidence type="ECO:0000256" key="4">
    <source>
        <dbReference type="ARBA" id="ARBA00022679"/>
    </source>
</evidence>
<dbReference type="SUPFAM" id="SSF57850">
    <property type="entry name" value="RING/U-box"/>
    <property type="match status" value="1"/>
</dbReference>
<feature type="region of interest" description="Disordered" evidence="12">
    <location>
        <begin position="171"/>
        <end position="212"/>
    </location>
</feature>
<dbReference type="GeneID" id="54286887"/>
<feature type="compositionally biased region" description="Polar residues" evidence="12">
    <location>
        <begin position="1"/>
        <end position="29"/>
    </location>
</feature>
<evidence type="ECO:0000256" key="6">
    <source>
        <dbReference type="ARBA" id="ARBA00022771"/>
    </source>
</evidence>
<dbReference type="Proteomes" id="UP000799778">
    <property type="component" value="Unassembled WGS sequence"/>
</dbReference>
<proteinExistence type="inferred from homology"/>
<dbReference type="CDD" id="cd16651">
    <property type="entry name" value="SPL-RING_NSE2"/>
    <property type="match status" value="1"/>
</dbReference>
<evidence type="ECO:0000256" key="7">
    <source>
        <dbReference type="ARBA" id="ARBA00022786"/>
    </source>
</evidence>
<keyword evidence="7" id="KW-0833">Ubl conjugation pathway</keyword>
<gene>
    <name evidence="14" type="ORF">BU24DRAFT_428476</name>
</gene>
<evidence type="ECO:0000256" key="3">
    <source>
        <dbReference type="ARBA" id="ARBA00008212"/>
    </source>
</evidence>
<feature type="compositionally biased region" description="Basic and acidic residues" evidence="12">
    <location>
        <begin position="30"/>
        <end position="39"/>
    </location>
</feature>
<dbReference type="RefSeq" id="XP_033377924.1">
    <property type="nucleotide sequence ID" value="XM_033529490.1"/>
</dbReference>
<evidence type="ECO:0000313" key="15">
    <source>
        <dbReference type="Proteomes" id="UP000799778"/>
    </source>
</evidence>
<dbReference type="InterPro" id="IPR004181">
    <property type="entry name" value="Znf_MIZ"/>
</dbReference>
<comment type="subcellular location">
    <subcellularLocation>
        <location evidence="1">Nucleus</location>
    </subcellularLocation>
</comment>
<feature type="compositionally biased region" description="Low complexity" evidence="12">
    <location>
        <begin position="171"/>
        <end position="181"/>
    </location>
</feature>
<dbReference type="PANTHER" id="PTHR21330">
    <property type="entry name" value="E3 SUMO-PROTEIN LIGASE NSE2"/>
    <property type="match status" value="1"/>
</dbReference>
<dbReference type="EMBL" id="ML978078">
    <property type="protein sequence ID" value="KAF2009585.1"/>
    <property type="molecule type" value="Genomic_DNA"/>
</dbReference>
<feature type="coiled-coil region" evidence="11">
    <location>
        <begin position="105"/>
        <end position="139"/>
    </location>
</feature>